<evidence type="ECO:0000256" key="2">
    <source>
        <dbReference type="ARBA" id="ARBA00022801"/>
    </source>
</evidence>
<dbReference type="SUPFAM" id="SSF52499">
    <property type="entry name" value="Isochorismatase-like hydrolases"/>
    <property type="match status" value="1"/>
</dbReference>
<proteinExistence type="inferred from homology"/>
<name>A0A0R2HVX2_9LACO</name>
<dbReference type="InterPro" id="IPR050272">
    <property type="entry name" value="Isochorismatase-like_hydrls"/>
</dbReference>
<dbReference type="EC" id="3.3.2.1" evidence="4"/>
<organism evidence="4 7">
    <name type="scientific">Pediococcus damnosus</name>
    <dbReference type="NCBI Taxonomy" id="51663"/>
    <lineage>
        <taxon>Bacteria</taxon>
        <taxon>Bacillati</taxon>
        <taxon>Bacillota</taxon>
        <taxon>Bacilli</taxon>
        <taxon>Lactobacillales</taxon>
        <taxon>Lactobacillaceae</taxon>
        <taxon>Pediococcus</taxon>
    </lineage>
</organism>
<dbReference type="Proteomes" id="UP000076244">
    <property type="component" value="Chromosome"/>
</dbReference>
<evidence type="ECO:0000259" key="3">
    <source>
        <dbReference type="Pfam" id="PF00857"/>
    </source>
</evidence>
<evidence type="ECO:0000313" key="4">
    <source>
        <dbReference type="EMBL" id="AMV62858.1"/>
    </source>
</evidence>
<dbReference type="PANTHER" id="PTHR43540">
    <property type="entry name" value="PEROXYUREIDOACRYLATE/UREIDOACRYLATE AMIDOHYDROLASE-RELATED"/>
    <property type="match status" value="1"/>
</dbReference>
<evidence type="ECO:0000313" key="7">
    <source>
        <dbReference type="Proteomes" id="UP000076405"/>
    </source>
</evidence>
<evidence type="ECO:0000313" key="6">
    <source>
        <dbReference type="Proteomes" id="UP000076244"/>
    </source>
</evidence>
<dbReference type="RefSeq" id="WP_046870609.1">
    <property type="nucleotide sequence ID" value="NZ_BAAAXI010000190.1"/>
</dbReference>
<protein>
    <submittedName>
        <fullName evidence="4">Isochorismatase</fullName>
        <ecNumber evidence="4">3.3.2.1</ecNumber>
    </submittedName>
</protein>
<dbReference type="GO" id="GO:0008908">
    <property type="term" value="F:isochorismatase activity"/>
    <property type="evidence" value="ECO:0007669"/>
    <property type="project" value="UniProtKB-EC"/>
</dbReference>
<sequence>MADVLIVIDMQNALKRMANFDKVVAGINERIALYRQARKAIFFVQTADDEIPSDTKKFQLAADLDFNEQRDEFIVKTTPDAFYHTNLEAYLKNYNTKSLEVCGGQAEYCVDTTIRVARHLDYQVEVKRDLVTTFDSKLLDAATIVKHHESVWDGTFAKLI</sequence>
<dbReference type="Proteomes" id="UP000076405">
    <property type="component" value="Chromosome"/>
</dbReference>
<reference evidence="6 7" key="1">
    <citation type="journal article" date="2016" name="PLoS ONE">
        <title>The Identification of Novel Diagnostic Marker Genes for the Detection of Beer Spoiling Pediococcus damnosus Strains Using the BlAst Diagnostic Gene findEr.</title>
        <authorList>
            <person name="Behr J."/>
            <person name="Geissler A.J."/>
            <person name="Schmid J."/>
            <person name="Zehe A."/>
            <person name="Vogel R.F."/>
        </authorList>
    </citation>
    <scope>NUCLEOTIDE SEQUENCE [LARGE SCALE GENOMIC DNA]</scope>
    <source>
        <strain evidence="4 7">TMW 2.1533</strain>
        <strain evidence="5 6">TMW 2.1535</strain>
    </source>
</reference>
<dbReference type="KEGG" id="pdm:ADU72_1327"/>
<comment type="similarity">
    <text evidence="1">Belongs to the isochorismatase family.</text>
</comment>
<dbReference type="InterPro" id="IPR036380">
    <property type="entry name" value="Isochorismatase-like_sf"/>
</dbReference>
<dbReference type="OrthoDB" id="9785724at2"/>
<dbReference type="PANTHER" id="PTHR43540:SF14">
    <property type="entry name" value="ISOCHORISMATASE"/>
    <property type="match status" value="1"/>
</dbReference>
<gene>
    <name evidence="4" type="ORF">ADU70_1372</name>
    <name evidence="5" type="ORF">ADU72_1327</name>
</gene>
<feature type="domain" description="Isochorismatase-like" evidence="3">
    <location>
        <begin position="4"/>
        <end position="140"/>
    </location>
</feature>
<evidence type="ECO:0000313" key="5">
    <source>
        <dbReference type="EMBL" id="AMV67258.1"/>
    </source>
</evidence>
<evidence type="ECO:0000256" key="1">
    <source>
        <dbReference type="ARBA" id="ARBA00006336"/>
    </source>
</evidence>
<dbReference type="Gene3D" id="3.40.50.850">
    <property type="entry name" value="Isochorismatase-like"/>
    <property type="match status" value="1"/>
</dbReference>
<keyword evidence="6" id="KW-1185">Reference proteome</keyword>
<dbReference type="AlphaFoldDB" id="A0A0R2HVX2"/>
<dbReference type="EMBL" id="CP012288">
    <property type="protein sequence ID" value="AMV67258.1"/>
    <property type="molecule type" value="Genomic_DNA"/>
</dbReference>
<dbReference type="EMBL" id="CP012275">
    <property type="protein sequence ID" value="AMV62858.1"/>
    <property type="molecule type" value="Genomic_DNA"/>
</dbReference>
<dbReference type="Pfam" id="PF00857">
    <property type="entry name" value="Isochorismatase"/>
    <property type="match status" value="1"/>
</dbReference>
<keyword evidence="2 4" id="KW-0378">Hydrolase</keyword>
<accession>A0A0R2HVX2</accession>
<dbReference type="InterPro" id="IPR000868">
    <property type="entry name" value="Isochorismatase-like_dom"/>
</dbReference>